<evidence type="ECO:0008006" key="3">
    <source>
        <dbReference type="Google" id="ProtNLM"/>
    </source>
</evidence>
<evidence type="ECO:0000313" key="2">
    <source>
        <dbReference type="EMBL" id="CAD8752374.1"/>
    </source>
</evidence>
<dbReference type="EMBL" id="HBFK01031086">
    <property type="protein sequence ID" value="CAD8752374.1"/>
    <property type="molecule type" value="Transcribed_RNA"/>
</dbReference>
<sequence length="129" mass="13946">MFSSVLLWPFKRGTGASERPLWLSPPPSTRRRWQTPPRGGGGGGGGSRGDMEKHKIKEQLRRARKRQLVAALQNLVLGDQSDVGVCPAVKSSGITGNYILELVVAELQKGKDERVAMGIGPDGVKKEEA</sequence>
<organism evidence="2">
    <name type="scientific">Hemiselmis andersenii</name>
    <name type="common">Cryptophyte alga</name>
    <dbReference type="NCBI Taxonomy" id="464988"/>
    <lineage>
        <taxon>Eukaryota</taxon>
        <taxon>Cryptophyceae</taxon>
        <taxon>Cryptomonadales</taxon>
        <taxon>Hemiselmidaceae</taxon>
        <taxon>Hemiselmis</taxon>
    </lineage>
</organism>
<feature type="compositionally biased region" description="Basic and acidic residues" evidence="1">
    <location>
        <begin position="49"/>
        <end position="60"/>
    </location>
</feature>
<dbReference type="AlphaFoldDB" id="A0A7S0U989"/>
<feature type="compositionally biased region" description="Gly residues" evidence="1">
    <location>
        <begin position="38"/>
        <end position="48"/>
    </location>
</feature>
<protein>
    <recommendedName>
        <fullName evidence="3">BHLH domain-containing protein</fullName>
    </recommendedName>
</protein>
<evidence type="ECO:0000256" key="1">
    <source>
        <dbReference type="SAM" id="MobiDB-lite"/>
    </source>
</evidence>
<gene>
    <name evidence="2" type="ORF">HAND1043_LOCUS18880</name>
</gene>
<name>A0A7S0U989_HEMAN</name>
<reference evidence="2" key="1">
    <citation type="submission" date="2021-01" db="EMBL/GenBank/DDBJ databases">
        <authorList>
            <person name="Corre E."/>
            <person name="Pelletier E."/>
            <person name="Niang G."/>
            <person name="Scheremetjew M."/>
            <person name="Finn R."/>
            <person name="Kale V."/>
            <person name="Holt S."/>
            <person name="Cochrane G."/>
            <person name="Meng A."/>
            <person name="Brown T."/>
            <person name="Cohen L."/>
        </authorList>
    </citation>
    <scope>NUCLEOTIDE SEQUENCE</scope>
    <source>
        <strain evidence="2">CCMP441</strain>
    </source>
</reference>
<feature type="region of interest" description="Disordered" evidence="1">
    <location>
        <begin position="15"/>
        <end position="60"/>
    </location>
</feature>
<proteinExistence type="predicted"/>
<accession>A0A7S0U989</accession>